<feature type="non-terminal residue" evidence="2">
    <location>
        <position position="1"/>
    </location>
</feature>
<gene>
    <name evidence="2" type="ORF">EJB05_49806</name>
</gene>
<sequence length="500" mass="53093">MHPQATPPVKTRTSSTSRSRPTPPPAESSQPPPLPPSAAAFADHGGGGHGANKAAKKRGVQKLLISAFKREGATSGSASAGGGVDAAAQQDFSWSSSSSASGSSVRKGRRAGGGGGDDDGDRSSHDSLEMEGPPARSLDKVNGSKSKAASFQICNHHSSLTSMQFNHIPKGSKNSKALAALRNAKIGSSYEEFPWERKMTDLLQVPNAGRFLSLLLLPRAADESQTRYHNLEDTLARADAWLMSSQRSGVPVVLMNVQTEALLTKISGDTALSTVNMGSLGDLADVATMSLYGFEDYHGVDIGVVRAVRLWFAPAAGELSLEIKLQPGDTRLGFAISRTEEGFIYVSSVADESTPGVASTRSGLLELYRRARRASKLLVVSRVGRDKVLPWAVSTAGDVRCADTVSLSQLLSLHRHVLRPVTLSFLVWDRELTAATLLENATATRPQAAAAVVLPMQNVADEGSSDEITFDGDGPEIVLSKDSDDCSFRFQNIGLPNSWL</sequence>
<feature type="compositionally biased region" description="Low complexity" evidence="1">
    <location>
        <begin position="85"/>
        <end position="105"/>
    </location>
</feature>
<keyword evidence="3" id="KW-1185">Reference proteome</keyword>
<organism evidence="2 3">
    <name type="scientific">Eragrostis curvula</name>
    <name type="common">weeping love grass</name>
    <dbReference type="NCBI Taxonomy" id="38414"/>
    <lineage>
        <taxon>Eukaryota</taxon>
        <taxon>Viridiplantae</taxon>
        <taxon>Streptophyta</taxon>
        <taxon>Embryophyta</taxon>
        <taxon>Tracheophyta</taxon>
        <taxon>Spermatophyta</taxon>
        <taxon>Magnoliopsida</taxon>
        <taxon>Liliopsida</taxon>
        <taxon>Poales</taxon>
        <taxon>Poaceae</taxon>
        <taxon>PACMAD clade</taxon>
        <taxon>Chloridoideae</taxon>
        <taxon>Eragrostideae</taxon>
        <taxon>Eragrostidinae</taxon>
        <taxon>Eragrostis</taxon>
    </lineage>
</organism>
<reference evidence="2 3" key="1">
    <citation type="journal article" date="2019" name="Sci. Rep.">
        <title>A high-quality genome of Eragrostis curvula grass provides insights into Poaceae evolution and supports new strategies to enhance forage quality.</title>
        <authorList>
            <person name="Carballo J."/>
            <person name="Santos B.A.C.M."/>
            <person name="Zappacosta D."/>
            <person name="Garbus I."/>
            <person name="Selva J.P."/>
            <person name="Gallo C.A."/>
            <person name="Diaz A."/>
            <person name="Albertini E."/>
            <person name="Caccamo M."/>
            <person name="Echenique V."/>
        </authorList>
    </citation>
    <scope>NUCLEOTIDE SEQUENCE [LARGE SCALE GENOMIC DNA]</scope>
    <source>
        <strain evidence="3">cv. Victoria</strain>
        <tissue evidence="2">Leaf</tissue>
    </source>
</reference>
<feature type="region of interest" description="Disordered" evidence="1">
    <location>
        <begin position="1"/>
        <end position="57"/>
    </location>
</feature>
<dbReference type="AlphaFoldDB" id="A0A5J9T5Q0"/>
<evidence type="ECO:0000313" key="3">
    <source>
        <dbReference type="Proteomes" id="UP000324897"/>
    </source>
</evidence>
<feature type="compositionally biased region" description="Low complexity" evidence="1">
    <location>
        <begin position="11"/>
        <end position="20"/>
    </location>
</feature>
<protein>
    <submittedName>
        <fullName evidence="2">Uncharacterized protein</fullName>
    </submittedName>
</protein>
<name>A0A5J9T5Q0_9POAL</name>
<accession>A0A5J9T5Q0</accession>
<evidence type="ECO:0000313" key="2">
    <source>
        <dbReference type="EMBL" id="TVU06584.1"/>
    </source>
</evidence>
<proteinExistence type="predicted"/>
<feature type="compositionally biased region" description="Pro residues" evidence="1">
    <location>
        <begin position="21"/>
        <end position="36"/>
    </location>
</feature>
<feature type="region of interest" description="Disordered" evidence="1">
    <location>
        <begin position="71"/>
        <end position="143"/>
    </location>
</feature>
<dbReference type="EMBL" id="RWGY01000051">
    <property type="protein sequence ID" value="TVU06584.1"/>
    <property type="molecule type" value="Genomic_DNA"/>
</dbReference>
<dbReference type="PANTHER" id="PTHR33984:SF13">
    <property type="entry name" value="OS08G0333100 PROTEIN"/>
    <property type="match status" value="1"/>
</dbReference>
<comment type="caution">
    <text evidence="2">The sequence shown here is derived from an EMBL/GenBank/DDBJ whole genome shotgun (WGS) entry which is preliminary data.</text>
</comment>
<dbReference type="Gramene" id="TVU06584">
    <property type="protein sequence ID" value="TVU06584"/>
    <property type="gene ID" value="EJB05_49806"/>
</dbReference>
<dbReference type="Proteomes" id="UP000324897">
    <property type="component" value="Unassembled WGS sequence"/>
</dbReference>
<dbReference type="OrthoDB" id="59661at2759"/>
<evidence type="ECO:0000256" key="1">
    <source>
        <dbReference type="SAM" id="MobiDB-lite"/>
    </source>
</evidence>
<dbReference type="PANTHER" id="PTHR33984">
    <property type="entry name" value="OS02G0717600 PROTEIN"/>
    <property type="match status" value="1"/>
</dbReference>